<reference evidence="1 2" key="1">
    <citation type="journal article" date="2014" name="Agronomy (Basel)">
        <title>A Draft Genome Sequence for Ensete ventricosum, the Drought-Tolerant Tree Against Hunger.</title>
        <authorList>
            <person name="Harrison J."/>
            <person name="Moore K.A."/>
            <person name="Paszkiewicz K."/>
            <person name="Jones T."/>
            <person name="Grant M."/>
            <person name="Ambacheew D."/>
            <person name="Muzemil S."/>
            <person name="Studholme D.J."/>
        </authorList>
    </citation>
    <scope>NUCLEOTIDE SEQUENCE [LARGE SCALE GENOMIC DNA]</scope>
</reference>
<evidence type="ECO:0000313" key="2">
    <source>
        <dbReference type="Proteomes" id="UP000287651"/>
    </source>
</evidence>
<organism evidence="1 2">
    <name type="scientific">Ensete ventricosum</name>
    <name type="common">Abyssinian banana</name>
    <name type="synonym">Musa ensete</name>
    <dbReference type="NCBI Taxonomy" id="4639"/>
    <lineage>
        <taxon>Eukaryota</taxon>
        <taxon>Viridiplantae</taxon>
        <taxon>Streptophyta</taxon>
        <taxon>Embryophyta</taxon>
        <taxon>Tracheophyta</taxon>
        <taxon>Spermatophyta</taxon>
        <taxon>Magnoliopsida</taxon>
        <taxon>Liliopsida</taxon>
        <taxon>Zingiberales</taxon>
        <taxon>Musaceae</taxon>
        <taxon>Ensete</taxon>
    </lineage>
</organism>
<dbReference type="AlphaFoldDB" id="A0A426ZAR3"/>
<dbReference type="Proteomes" id="UP000287651">
    <property type="component" value="Unassembled WGS sequence"/>
</dbReference>
<accession>A0A426ZAR3</accession>
<protein>
    <submittedName>
        <fullName evidence="1">Uncharacterized protein</fullName>
    </submittedName>
</protein>
<dbReference type="EMBL" id="AMZH03007544">
    <property type="protein sequence ID" value="RRT61080.1"/>
    <property type="molecule type" value="Genomic_DNA"/>
</dbReference>
<proteinExistence type="predicted"/>
<comment type="caution">
    <text evidence="1">The sequence shown here is derived from an EMBL/GenBank/DDBJ whole genome shotgun (WGS) entry which is preliminary data.</text>
</comment>
<evidence type="ECO:0000313" key="1">
    <source>
        <dbReference type="EMBL" id="RRT61080.1"/>
    </source>
</evidence>
<name>A0A426ZAR3_ENSVE</name>
<sequence length="117" mass="13094">MCRHDPSNPTSLTRSDLGVALAPGPLFYRSPGICFMHRGVVFDLVVHVVTLLDVMAIVTMEAIVESMVVLFRMSLYRVGCLEEPFLPDLKKNLSPGGIERDQQWPWDSQLGPFHLSP</sequence>
<gene>
    <name evidence="1" type="ORF">B296_00030757</name>
</gene>